<dbReference type="Proteomes" id="UP001501637">
    <property type="component" value="Unassembled WGS sequence"/>
</dbReference>
<proteinExistence type="predicted"/>
<protein>
    <submittedName>
        <fullName evidence="4">GAF domain-containing protein</fullName>
    </submittedName>
</protein>
<dbReference type="SUPFAM" id="SSF55781">
    <property type="entry name" value="GAF domain-like"/>
    <property type="match status" value="1"/>
</dbReference>
<sequence>MGTDSDLAAVLQSLHPSYGDTGLIGADPKLCAQALRVDGVAVSVTAGSGLSELLWSTAGASAWLEDLQFTLGQGPALEVAASCRSVLVADLSRVSADRWPVLLPEATALGVGAIFCLPLAIGSACLGTMTLQRTAAGPLPDAGLTDARLVANALISILLESGPQREAFANAADSSAFYRAAVHQASGMVSVQAGISLAQALLRLRAHAYRHGRPVVEVAEDVVARRLAFHNDENGPDIPAGEGTEGP</sequence>
<keyword evidence="1" id="KW-0805">Transcription regulation</keyword>
<evidence type="ECO:0000256" key="2">
    <source>
        <dbReference type="ARBA" id="ARBA00023163"/>
    </source>
</evidence>
<evidence type="ECO:0000313" key="4">
    <source>
        <dbReference type="EMBL" id="GAA3087935.1"/>
    </source>
</evidence>
<evidence type="ECO:0000256" key="1">
    <source>
        <dbReference type="ARBA" id="ARBA00023015"/>
    </source>
</evidence>
<feature type="domain" description="ANTAR" evidence="3">
    <location>
        <begin position="164"/>
        <end position="223"/>
    </location>
</feature>
<accession>A0ABP6MAH2</accession>
<dbReference type="InterPro" id="IPR003018">
    <property type="entry name" value="GAF"/>
</dbReference>
<dbReference type="Gene3D" id="3.30.450.40">
    <property type="match status" value="1"/>
</dbReference>
<gene>
    <name evidence="4" type="ORF">GCM10010449_09470</name>
</gene>
<evidence type="ECO:0000313" key="5">
    <source>
        <dbReference type="Proteomes" id="UP001501637"/>
    </source>
</evidence>
<dbReference type="Gene3D" id="1.10.10.10">
    <property type="entry name" value="Winged helix-like DNA-binding domain superfamily/Winged helix DNA-binding domain"/>
    <property type="match status" value="1"/>
</dbReference>
<reference evidence="5" key="1">
    <citation type="journal article" date="2019" name="Int. J. Syst. Evol. Microbiol.">
        <title>The Global Catalogue of Microorganisms (GCM) 10K type strain sequencing project: providing services to taxonomists for standard genome sequencing and annotation.</title>
        <authorList>
            <consortium name="The Broad Institute Genomics Platform"/>
            <consortium name="The Broad Institute Genome Sequencing Center for Infectious Disease"/>
            <person name="Wu L."/>
            <person name="Ma J."/>
        </authorList>
    </citation>
    <scope>NUCLEOTIDE SEQUENCE [LARGE SCALE GENOMIC DNA]</scope>
    <source>
        <strain evidence="5">JCM 9092</strain>
    </source>
</reference>
<dbReference type="InterPro" id="IPR036388">
    <property type="entry name" value="WH-like_DNA-bd_sf"/>
</dbReference>
<dbReference type="EMBL" id="BAAAUG010000019">
    <property type="protein sequence ID" value="GAA3087935.1"/>
    <property type="molecule type" value="Genomic_DNA"/>
</dbReference>
<dbReference type="InterPro" id="IPR029016">
    <property type="entry name" value="GAF-like_dom_sf"/>
</dbReference>
<dbReference type="RefSeq" id="WP_344519124.1">
    <property type="nucleotide sequence ID" value="NZ_BAAAUG010000019.1"/>
</dbReference>
<organism evidence="4 5">
    <name type="scientific">Streptomyces rectiviolaceus</name>
    <dbReference type="NCBI Taxonomy" id="332591"/>
    <lineage>
        <taxon>Bacteria</taxon>
        <taxon>Bacillati</taxon>
        <taxon>Actinomycetota</taxon>
        <taxon>Actinomycetes</taxon>
        <taxon>Kitasatosporales</taxon>
        <taxon>Streptomycetaceae</taxon>
        <taxon>Streptomyces</taxon>
    </lineage>
</organism>
<dbReference type="Pfam" id="PF03861">
    <property type="entry name" value="ANTAR"/>
    <property type="match status" value="1"/>
</dbReference>
<dbReference type="SMART" id="SM01012">
    <property type="entry name" value="ANTAR"/>
    <property type="match status" value="1"/>
</dbReference>
<keyword evidence="2" id="KW-0804">Transcription</keyword>
<dbReference type="InterPro" id="IPR005561">
    <property type="entry name" value="ANTAR"/>
</dbReference>
<name>A0ABP6MAH2_9ACTN</name>
<comment type="caution">
    <text evidence="4">The sequence shown here is derived from an EMBL/GenBank/DDBJ whole genome shotgun (WGS) entry which is preliminary data.</text>
</comment>
<evidence type="ECO:0000259" key="3">
    <source>
        <dbReference type="SMART" id="SM01012"/>
    </source>
</evidence>
<keyword evidence="5" id="KW-1185">Reference proteome</keyword>
<dbReference type="Pfam" id="PF01590">
    <property type="entry name" value="GAF"/>
    <property type="match status" value="1"/>
</dbReference>